<dbReference type="AlphaFoldDB" id="A0A375HAJ4"/>
<protein>
    <submittedName>
        <fullName evidence="2">Uncharacterized protein</fullName>
    </submittedName>
</protein>
<proteinExistence type="predicted"/>
<accession>A0A375HAJ4</accession>
<name>A0A375HAJ4_9BURK</name>
<feature type="region of interest" description="Disordered" evidence="1">
    <location>
        <begin position="171"/>
        <end position="228"/>
    </location>
</feature>
<evidence type="ECO:0000256" key="1">
    <source>
        <dbReference type="SAM" id="MobiDB-lite"/>
    </source>
</evidence>
<keyword evidence="2" id="KW-0614">Plasmid</keyword>
<reference evidence="2" key="1">
    <citation type="submission" date="2018-01" db="EMBL/GenBank/DDBJ databases">
        <authorList>
            <person name="Gaut B.S."/>
            <person name="Morton B.R."/>
            <person name="Clegg M.T."/>
            <person name="Duvall M.R."/>
        </authorList>
    </citation>
    <scope>NUCLEOTIDE SEQUENCE</scope>
    <source>
        <strain evidence="2">Cupriavidus taiwanensis STM 8555</strain>
    </source>
</reference>
<evidence type="ECO:0000313" key="2">
    <source>
        <dbReference type="EMBL" id="SPD49014.1"/>
    </source>
</evidence>
<geneLocation type="plasmid" evidence="2">
    <name>I</name>
</geneLocation>
<feature type="compositionally biased region" description="Polar residues" evidence="1">
    <location>
        <begin position="202"/>
        <end position="217"/>
    </location>
</feature>
<organism evidence="2">
    <name type="scientific">Cupriavidus taiwanensis</name>
    <dbReference type="NCBI Taxonomy" id="164546"/>
    <lineage>
        <taxon>Bacteria</taxon>
        <taxon>Pseudomonadati</taxon>
        <taxon>Pseudomonadota</taxon>
        <taxon>Betaproteobacteria</taxon>
        <taxon>Burkholderiales</taxon>
        <taxon>Burkholderiaceae</taxon>
        <taxon>Cupriavidus</taxon>
    </lineage>
</organism>
<sequence>MDIETPFETNAQLAKGSKPGMRALHNPAMFAQAVVPLDAAACDSWLDAPLTQMLTTPSEVISLVGMEFVRTASRSTGQTWHRWYCIDQGFEDNRVVPISARYGQRQGNAAPIYDEMAFAAEFSAIRGVRAGLLAPRGLATAAPSMLARLQSIWSCSRKRVSRARCSPSQTPLVCQSRSRRQQVMPLPKPSSWGKSSHGIPVCNTNRMPPSAARSSTRGRPPLGEGSTVGSNGCKAFHNSLLIFFRAMAHHNAQLPCGDDMVLLAALSLGRNSAGSGLNRPARNVLNAEVILLHPLPNLLHDLWHFRGSQLLKLSIDRCQLSEQ</sequence>
<dbReference type="EMBL" id="LT984809">
    <property type="protein sequence ID" value="SPD49014.1"/>
    <property type="molecule type" value="Genomic_DNA"/>
</dbReference>
<gene>
    <name evidence="2" type="ORF">CBM2612_P0359</name>
</gene>